<keyword evidence="2" id="KW-0472">Membrane</keyword>
<name>A0ABT2HTE3_9MICC</name>
<comment type="caution">
    <text evidence="3">The sequence shown here is derived from an EMBL/GenBank/DDBJ whole genome shotgun (WGS) entry which is preliminary data.</text>
</comment>
<dbReference type="RefSeq" id="WP_147640393.1">
    <property type="nucleotide sequence ID" value="NZ_CABKSP010000001.1"/>
</dbReference>
<dbReference type="InterPro" id="IPR045512">
    <property type="entry name" value="DUF6480"/>
</dbReference>
<dbReference type="Pfam" id="PF20088">
    <property type="entry name" value="DUF6480"/>
    <property type="match status" value="1"/>
</dbReference>
<organism evidence="3 4">
    <name type="scientific">Nesterenkonia massiliensis</name>
    <dbReference type="NCBI Taxonomy" id="1232429"/>
    <lineage>
        <taxon>Bacteria</taxon>
        <taxon>Bacillati</taxon>
        <taxon>Actinomycetota</taxon>
        <taxon>Actinomycetes</taxon>
        <taxon>Micrococcales</taxon>
        <taxon>Micrococcaceae</taxon>
        <taxon>Nesterenkonia</taxon>
    </lineage>
</organism>
<protein>
    <submittedName>
        <fullName evidence="3">DUF6480 family protein</fullName>
    </submittedName>
</protein>
<gene>
    <name evidence="3" type="ORF">M3B43_11700</name>
</gene>
<evidence type="ECO:0000313" key="3">
    <source>
        <dbReference type="EMBL" id="MCT1607967.1"/>
    </source>
</evidence>
<feature type="compositionally biased region" description="Polar residues" evidence="1">
    <location>
        <begin position="11"/>
        <end position="21"/>
    </location>
</feature>
<dbReference type="EMBL" id="JALXMO010000053">
    <property type="protein sequence ID" value="MCT1607967.1"/>
    <property type="molecule type" value="Genomic_DNA"/>
</dbReference>
<feature type="compositionally biased region" description="Basic and acidic residues" evidence="1">
    <location>
        <begin position="46"/>
        <end position="62"/>
    </location>
</feature>
<evidence type="ECO:0000256" key="2">
    <source>
        <dbReference type="SAM" id="Phobius"/>
    </source>
</evidence>
<sequence>MASEGDWTTRHLGSTQASGNSDPARRQEGQPETSNPQPPPQEMPDDAQRQNVRERDEAERHGIAPQEQELSDSETPPPASVGDESEGARYGRDETRRNPNIDPGSEQTQPGETPPASNSATASPPQSAPTKPPKSNMVITIVVVAIVILVGLIFVGYIAGLLG</sequence>
<feature type="compositionally biased region" description="Basic and acidic residues" evidence="1">
    <location>
        <begin position="86"/>
        <end position="99"/>
    </location>
</feature>
<feature type="transmembrane region" description="Helical" evidence="2">
    <location>
        <begin position="137"/>
        <end position="159"/>
    </location>
</feature>
<proteinExistence type="predicted"/>
<feature type="compositionally biased region" description="Low complexity" evidence="1">
    <location>
        <begin position="114"/>
        <end position="125"/>
    </location>
</feature>
<keyword evidence="2" id="KW-0812">Transmembrane</keyword>
<reference evidence="3 4" key="1">
    <citation type="submission" date="2022-04" db="EMBL/GenBank/DDBJ databases">
        <title>Human microbiome associated bacterial genomes.</title>
        <authorList>
            <person name="Sandstrom S."/>
            <person name="Salamzade R."/>
            <person name="Kalan L.R."/>
        </authorList>
    </citation>
    <scope>NUCLEOTIDE SEQUENCE [LARGE SCALE GENOMIC DNA]</scope>
    <source>
        <strain evidence="4">p3-SID767</strain>
    </source>
</reference>
<keyword evidence="2" id="KW-1133">Transmembrane helix</keyword>
<evidence type="ECO:0000313" key="4">
    <source>
        <dbReference type="Proteomes" id="UP001205046"/>
    </source>
</evidence>
<feature type="region of interest" description="Disordered" evidence="1">
    <location>
        <begin position="1"/>
        <end position="134"/>
    </location>
</feature>
<keyword evidence="4" id="KW-1185">Reference proteome</keyword>
<accession>A0ABT2HTE3</accession>
<dbReference type="Proteomes" id="UP001205046">
    <property type="component" value="Unassembled WGS sequence"/>
</dbReference>
<evidence type="ECO:0000256" key="1">
    <source>
        <dbReference type="SAM" id="MobiDB-lite"/>
    </source>
</evidence>